<feature type="domain" description="HMA" evidence="14">
    <location>
        <begin position="14"/>
        <end position="79"/>
    </location>
</feature>
<dbReference type="Pfam" id="PF00122">
    <property type="entry name" value="E1-E2_ATPase"/>
    <property type="match status" value="1"/>
</dbReference>
<evidence type="ECO:0000256" key="7">
    <source>
        <dbReference type="ARBA" id="ARBA00022967"/>
    </source>
</evidence>
<dbReference type="PANTHER" id="PTHR48085:SF5">
    <property type="entry name" value="CADMIUM_ZINC-TRANSPORTING ATPASE HMA4-RELATED"/>
    <property type="match status" value="1"/>
</dbReference>
<comment type="similarity">
    <text evidence="2 12">Belongs to the cation transport ATPase (P-type) (TC 3.A.3) family. Type IB subfamily.</text>
</comment>
<dbReference type="InterPro" id="IPR036163">
    <property type="entry name" value="HMA_dom_sf"/>
</dbReference>
<gene>
    <name evidence="15" type="ORF">WJT86_03220</name>
</gene>
<evidence type="ECO:0000259" key="14">
    <source>
        <dbReference type="PROSITE" id="PS50846"/>
    </source>
</evidence>
<feature type="region of interest" description="Disordered" evidence="13">
    <location>
        <begin position="88"/>
        <end position="149"/>
    </location>
</feature>
<comment type="caution">
    <text evidence="15">The sequence shown here is derived from an EMBL/GenBank/DDBJ whole genome shotgun (WGS) entry which is preliminary data.</text>
</comment>
<evidence type="ECO:0000256" key="5">
    <source>
        <dbReference type="ARBA" id="ARBA00022741"/>
    </source>
</evidence>
<feature type="transmembrane region" description="Helical" evidence="12">
    <location>
        <begin position="209"/>
        <end position="227"/>
    </location>
</feature>
<dbReference type="NCBIfam" id="TIGR01525">
    <property type="entry name" value="ATPase-IB_hvy"/>
    <property type="match status" value="1"/>
</dbReference>
<evidence type="ECO:0000313" key="15">
    <source>
        <dbReference type="EMBL" id="MEN3930070.1"/>
    </source>
</evidence>
<dbReference type="InterPro" id="IPR051014">
    <property type="entry name" value="Cation_Transport_ATPase_IB"/>
</dbReference>
<dbReference type="PANTHER" id="PTHR48085">
    <property type="entry name" value="CADMIUM/ZINC-TRANSPORTING ATPASE HMA2-RELATED"/>
    <property type="match status" value="1"/>
</dbReference>
<dbReference type="SUPFAM" id="SSF81653">
    <property type="entry name" value="Calcium ATPase, transduction domain A"/>
    <property type="match status" value="1"/>
</dbReference>
<dbReference type="Pfam" id="PF00403">
    <property type="entry name" value="HMA"/>
    <property type="match status" value="1"/>
</dbReference>
<dbReference type="NCBIfam" id="TIGR01512">
    <property type="entry name" value="ATPase-IB2_Cd"/>
    <property type="match status" value="1"/>
</dbReference>
<dbReference type="NCBIfam" id="TIGR01511">
    <property type="entry name" value="ATPase-IB1_Cu"/>
    <property type="match status" value="1"/>
</dbReference>
<dbReference type="InterPro" id="IPR008250">
    <property type="entry name" value="ATPase_P-typ_transduc_dom_A_sf"/>
</dbReference>
<dbReference type="InterPro" id="IPR023214">
    <property type="entry name" value="HAD_sf"/>
</dbReference>
<dbReference type="InterPro" id="IPR027256">
    <property type="entry name" value="P-typ_ATPase_IB"/>
</dbReference>
<dbReference type="EMBL" id="JBBYXI010000001">
    <property type="protein sequence ID" value="MEN3930070.1"/>
    <property type="molecule type" value="Genomic_DNA"/>
</dbReference>
<feature type="compositionally biased region" description="Polar residues" evidence="13">
    <location>
        <begin position="92"/>
        <end position="101"/>
    </location>
</feature>
<dbReference type="Gene3D" id="3.30.70.100">
    <property type="match status" value="1"/>
</dbReference>
<keyword evidence="5 12" id="KW-0547">Nucleotide-binding</keyword>
<evidence type="ECO:0000256" key="4">
    <source>
        <dbReference type="ARBA" id="ARBA00022723"/>
    </source>
</evidence>
<feature type="transmembrane region" description="Helical" evidence="12">
    <location>
        <begin position="414"/>
        <end position="439"/>
    </location>
</feature>
<keyword evidence="12" id="KW-1003">Cell membrane</keyword>
<feature type="transmembrane region" description="Helical" evidence="12">
    <location>
        <begin position="383"/>
        <end position="402"/>
    </location>
</feature>
<dbReference type="SFLD" id="SFLDG00002">
    <property type="entry name" value="C1.7:_P-type_atpase_like"/>
    <property type="match status" value="1"/>
</dbReference>
<dbReference type="Proteomes" id="UP001418637">
    <property type="component" value="Unassembled WGS sequence"/>
</dbReference>
<dbReference type="PROSITE" id="PS00154">
    <property type="entry name" value="ATPASE_E1_E2"/>
    <property type="match status" value="1"/>
</dbReference>
<dbReference type="SFLD" id="SFLDF00027">
    <property type="entry name" value="p-type_atpase"/>
    <property type="match status" value="1"/>
</dbReference>
<dbReference type="InterPro" id="IPR059000">
    <property type="entry name" value="ATPase_P-type_domA"/>
</dbReference>
<evidence type="ECO:0000256" key="13">
    <source>
        <dbReference type="SAM" id="MobiDB-lite"/>
    </source>
</evidence>
<evidence type="ECO:0000256" key="10">
    <source>
        <dbReference type="ARBA" id="ARBA00039097"/>
    </source>
</evidence>
<dbReference type="InterPro" id="IPR018303">
    <property type="entry name" value="ATPase_P-typ_P_site"/>
</dbReference>
<feature type="transmembrane region" description="Helical" evidence="12">
    <location>
        <begin position="233"/>
        <end position="250"/>
    </location>
</feature>
<keyword evidence="6 12" id="KW-0067">ATP-binding</keyword>
<dbReference type="Gene3D" id="2.70.150.10">
    <property type="entry name" value="Calcium-transporting ATPase, cytoplasmic transduction domain A"/>
    <property type="match status" value="1"/>
</dbReference>
<dbReference type="Gene3D" id="3.40.50.1000">
    <property type="entry name" value="HAD superfamily/HAD-like"/>
    <property type="match status" value="1"/>
</dbReference>
<feature type="transmembrane region" description="Helical" evidence="12">
    <location>
        <begin position="159"/>
        <end position="178"/>
    </location>
</feature>
<evidence type="ECO:0000256" key="12">
    <source>
        <dbReference type="RuleBase" id="RU362081"/>
    </source>
</evidence>
<dbReference type="CDD" id="cd00371">
    <property type="entry name" value="HMA"/>
    <property type="match status" value="1"/>
</dbReference>
<dbReference type="RefSeq" id="WP_346336044.1">
    <property type="nucleotide sequence ID" value="NZ_JBBYXI010000001.1"/>
</dbReference>
<name>A0ABV0BHD0_9HYPH</name>
<proteinExistence type="inferred from homology"/>
<accession>A0ABV0BHD0</accession>
<reference evidence="15 16" key="1">
    <citation type="submission" date="2024-04" db="EMBL/GenBank/DDBJ databases">
        <title>A novel species isolated from cricket.</title>
        <authorList>
            <person name="Wang H.-C."/>
        </authorList>
    </citation>
    <scope>NUCLEOTIDE SEQUENCE [LARGE SCALE GENOMIC DNA]</scope>
    <source>
        <strain evidence="15 16">WL0021</strain>
    </source>
</reference>
<dbReference type="InterPro" id="IPR036412">
    <property type="entry name" value="HAD-like_sf"/>
</dbReference>
<evidence type="ECO:0000256" key="9">
    <source>
        <dbReference type="ARBA" id="ARBA00023136"/>
    </source>
</evidence>
<dbReference type="SUPFAM" id="SSF55008">
    <property type="entry name" value="HMA, heavy metal-associated domain"/>
    <property type="match status" value="1"/>
</dbReference>
<dbReference type="PRINTS" id="PR00119">
    <property type="entry name" value="CATATPASE"/>
</dbReference>
<keyword evidence="9 12" id="KW-0472">Membrane</keyword>
<keyword evidence="8 12" id="KW-1133">Transmembrane helix</keyword>
<evidence type="ECO:0000256" key="1">
    <source>
        <dbReference type="ARBA" id="ARBA00004141"/>
    </source>
</evidence>
<sequence length="770" mass="80593">MTRENQKTDMNTEKTSFFKVAGLDCGSCAMKIEASLSKLSGVSTVDTSITTELVTVHHRPDVSMTSLATKLDTLGYKVLSMSNKRDDLSATAVPSMQTKEQATPADDHSNCSGHDHGAGHKHSHDGEKSDHVHDEDDDHIDHTHDHSDDRPWWKKTDGILVLVCSAFIVASYLIGTISPTGQTVALLAGAFIGLVPVAFKAWRGIRQGFPFSIETLMVVAAVGAIFIGAIDEAAVVVVLFMIGELLESIASGQARRGIKGLTDLIPKISFLEKNGSLVETPISNLKIGDVIVARPGDRISADGEILSGSSSIDESPVTGESAPKTKNPGDQVFAGSINHDAALRIRVSNDPGNNTIARIAKLVEEAQDRKSPTQRFINRFSQVYTPFIFLIGLSVAVIPPMFGADLQTWIYRGLAVLLIGCPCALVISTPAAIASGIAAGAKRGLLLKGGEVLEKLATVTTVAFDKTGTLTTGVPSVTDIKGFGRSEADAVVLAASVEASSSHPLAKAIINQAKTRELSLKVCEDAGVIAGKGVTGRIDGQDIFVGSPKSAAEFATISSEQNSFIESLFSEGKTVAVLVVNGSLAGVIGLRDEPKTDAAEGISALKDNNIRALMLTGDHKATATAIAGQLGIEVRSELLPQDKMKIVASLQAEGQSVAKVGDGINDAPALAAADVGIAMAGGLGGGTDIALETGDAAILQGQVMGVARLIDLAKRTMRNIRQNLTIALGLKAVFLVTTVMGITGLWPAILADTGATLLVTANALRLLRMK</sequence>
<keyword evidence="16" id="KW-1185">Reference proteome</keyword>
<dbReference type="Gene3D" id="3.40.1110.10">
    <property type="entry name" value="Calcium-transporting ATPase, cytoplasmic domain N"/>
    <property type="match status" value="1"/>
</dbReference>
<evidence type="ECO:0000256" key="8">
    <source>
        <dbReference type="ARBA" id="ARBA00022989"/>
    </source>
</evidence>
<dbReference type="InterPro" id="IPR001757">
    <property type="entry name" value="P_typ_ATPase"/>
</dbReference>
<keyword evidence="4 12" id="KW-0479">Metal-binding</keyword>
<dbReference type="Pfam" id="PF00702">
    <property type="entry name" value="Hydrolase"/>
    <property type="match status" value="1"/>
</dbReference>
<feature type="transmembrane region" description="Helical" evidence="12">
    <location>
        <begin position="724"/>
        <end position="742"/>
    </location>
</feature>
<dbReference type="PROSITE" id="PS50846">
    <property type="entry name" value="HMA_2"/>
    <property type="match status" value="1"/>
</dbReference>
<dbReference type="InterPro" id="IPR023298">
    <property type="entry name" value="ATPase_P-typ_TM_dom_sf"/>
</dbReference>
<comment type="catalytic activity">
    <reaction evidence="11">
        <text>Zn(2+)(in) + ATP + H2O = Zn(2+)(out) + ADP + phosphate + H(+)</text>
        <dbReference type="Rhea" id="RHEA:20621"/>
        <dbReference type="ChEBI" id="CHEBI:15377"/>
        <dbReference type="ChEBI" id="CHEBI:15378"/>
        <dbReference type="ChEBI" id="CHEBI:29105"/>
        <dbReference type="ChEBI" id="CHEBI:30616"/>
        <dbReference type="ChEBI" id="CHEBI:43474"/>
        <dbReference type="ChEBI" id="CHEBI:456216"/>
        <dbReference type="EC" id="7.2.2.12"/>
    </reaction>
</comment>
<evidence type="ECO:0000256" key="2">
    <source>
        <dbReference type="ARBA" id="ARBA00006024"/>
    </source>
</evidence>
<keyword evidence="7" id="KW-1278">Translocase</keyword>
<feature type="compositionally biased region" description="Basic and acidic residues" evidence="13">
    <location>
        <begin position="105"/>
        <end position="149"/>
    </location>
</feature>
<feature type="region of interest" description="Disordered" evidence="13">
    <location>
        <begin position="303"/>
        <end position="330"/>
    </location>
</feature>
<dbReference type="NCBIfam" id="TIGR01494">
    <property type="entry name" value="ATPase_P-type"/>
    <property type="match status" value="1"/>
</dbReference>
<dbReference type="SFLD" id="SFLDS00003">
    <property type="entry name" value="Haloacid_Dehalogenase"/>
    <property type="match status" value="1"/>
</dbReference>
<evidence type="ECO:0000313" key="16">
    <source>
        <dbReference type="Proteomes" id="UP001418637"/>
    </source>
</evidence>
<protein>
    <recommendedName>
        <fullName evidence="10">P-type Zn(2+) transporter</fullName>
        <ecNumber evidence="10">7.2.2.12</ecNumber>
    </recommendedName>
</protein>
<dbReference type="SUPFAM" id="SSF56784">
    <property type="entry name" value="HAD-like"/>
    <property type="match status" value="1"/>
</dbReference>
<comment type="subcellular location">
    <subcellularLocation>
        <location evidence="12">Cell membrane</location>
    </subcellularLocation>
    <subcellularLocation>
        <location evidence="1">Membrane</location>
        <topology evidence="1">Multi-pass membrane protein</topology>
    </subcellularLocation>
</comment>
<evidence type="ECO:0000256" key="6">
    <source>
        <dbReference type="ARBA" id="ARBA00022840"/>
    </source>
</evidence>
<evidence type="ECO:0000256" key="3">
    <source>
        <dbReference type="ARBA" id="ARBA00022692"/>
    </source>
</evidence>
<dbReference type="EC" id="7.2.2.12" evidence="10"/>
<keyword evidence="3 12" id="KW-0812">Transmembrane</keyword>
<dbReference type="InterPro" id="IPR023299">
    <property type="entry name" value="ATPase_P-typ_cyto_dom_N"/>
</dbReference>
<dbReference type="InterPro" id="IPR006121">
    <property type="entry name" value="HMA_dom"/>
</dbReference>
<evidence type="ECO:0000256" key="11">
    <source>
        <dbReference type="ARBA" id="ARBA00047308"/>
    </source>
</evidence>
<feature type="transmembrane region" description="Helical" evidence="12">
    <location>
        <begin position="184"/>
        <end position="202"/>
    </location>
</feature>
<organism evidence="15 16">
    <name type="scientific">Hohaiivirga grylli</name>
    <dbReference type="NCBI Taxonomy" id="3133970"/>
    <lineage>
        <taxon>Bacteria</taxon>
        <taxon>Pseudomonadati</taxon>
        <taxon>Pseudomonadota</taxon>
        <taxon>Alphaproteobacteria</taxon>
        <taxon>Hyphomicrobiales</taxon>
        <taxon>Methylobacteriaceae</taxon>
        <taxon>Hohaiivirga</taxon>
    </lineage>
</organism>
<dbReference type="SUPFAM" id="SSF81665">
    <property type="entry name" value="Calcium ATPase, transmembrane domain M"/>
    <property type="match status" value="1"/>
</dbReference>
<dbReference type="InterPro" id="IPR044492">
    <property type="entry name" value="P_typ_ATPase_HD_dom"/>
</dbReference>